<organism evidence="2 3">
    <name type="scientific">Zobellia amurskyensis</name>
    <dbReference type="NCBI Taxonomy" id="248905"/>
    <lineage>
        <taxon>Bacteria</taxon>
        <taxon>Pseudomonadati</taxon>
        <taxon>Bacteroidota</taxon>
        <taxon>Flavobacteriia</taxon>
        <taxon>Flavobacteriales</taxon>
        <taxon>Flavobacteriaceae</taxon>
        <taxon>Zobellia</taxon>
    </lineage>
</organism>
<reference evidence="2 3" key="1">
    <citation type="journal article" date="2019" name="Mar. Drugs">
        <title>Comparative Genomics and CAZyme Genome Repertoires of Marine Zobellia amurskyensis KMM 3526(T) and Zobellia laminariae KMM 3676(T).</title>
        <authorList>
            <person name="Chernysheva N."/>
            <person name="Bystritskaya E."/>
            <person name="Stenkova A."/>
            <person name="Golovkin I."/>
            <person name="Nedashkovskaya O."/>
            <person name="Isaeva M."/>
        </authorList>
    </citation>
    <scope>NUCLEOTIDE SEQUENCE [LARGE SCALE GENOMIC DNA]</scope>
    <source>
        <strain evidence="2 3">KMM 3526</strain>
    </source>
</reference>
<gene>
    <name evidence="2" type="ORF">D9O36_11470</name>
</gene>
<protein>
    <submittedName>
        <fullName evidence="2">Uncharacterized protein</fullName>
    </submittedName>
</protein>
<feature type="transmembrane region" description="Helical" evidence="1">
    <location>
        <begin position="17"/>
        <end position="34"/>
    </location>
</feature>
<keyword evidence="1" id="KW-0472">Membrane</keyword>
<evidence type="ECO:0000313" key="3">
    <source>
        <dbReference type="Proteomes" id="UP000540519"/>
    </source>
</evidence>
<comment type="caution">
    <text evidence="2">The sequence shown here is derived from an EMBL/GenBank/DDBJ whole genome shotgun (WGS) entry which is preliminary data.</text>
</comment>
<dbReference type="Proteomes" id="UP000540519">
    <property type="component" value="Unassembled WGS sequence"/>
</dbReference>
<sequence length="68" mass="7776">MKIFIVKSRDDLTQPRGLPFGLVFINLNVSYFLINDSGGGGLNFPDLDSIPFFEVYFYFIVIIFSFIS</sequence>
<evidence type="ECO:0000313" key="2">
    <source>
        <dbReference type="EMBL" id="MUH36461.1"/>
    </source>
</evidence>
<accession>A0A7X2ZU63</accession>
<proteinExistence type="predicted"/>
<evidence type="ECO:0000256" key="1">
    <source>
        <dbReference type="SAM" id="Phobius"/>
    </source>
</evidence>
<name>A0A7X2ZU63_9FLAO</name>
<feature type="transmembrane region" description="Helical" evidence="1">
    <location>
        <begin position="49"/>
        <end position="67"/>
    </location>
</feature>
<dbReference type="EMBL" id="RCNR01000019">
    <property type="protein sequence ID" value="MUH36461.1"/>
    <property type="molecule type" value="Genomic_DNA"/>
</dbReference>
<keyword evidence="1" id="KW-0812">Transmembrane</keyword>
<keyword evidence="3" id="KW-1185">Reference proteome</keyword>
<dbReference type="AlphaFoldDB" id="A0A7X2ZU63"/>
<keyword evidence="1" id="KW-1133">Transmembrane helix</keyword>